<accession>A0ABZ2L213</accession>
<evidence type="ECO:0000256" key="3">
    <source>
        <dbReference type="SAM" id="Phobius"/>
    </source>
</evidence>
<feature type="transmembrane region" description="Helical" evidence="3">
    <location>
        <begin position="73"/>
        <end position="99"/>
    </location>
</feature>
<evidence type="ECO:0000313" key="6">
    <source>
        <dbReference type="Proteomes" id="UP001374803"/>
    </source>
</evidence>
<proteinExistence type="predicted"/>
<feature type="transmembrane region" description="Helical" evidence="3">
    <location>
        <begin position="105"/>
        <end position="122"/>
    </location>
</feature>
<dbReference type="PANTHER" id="PTHR31302">
    <property type="entry name" value="TRANSMEMBRANE PROTEIN WITH METALLOPHOSPHOESTERASE DOMAIN-RELATED"/>
    <property type="match status" value="1"/>
</dbReference>
<dbReference type="SUPFAM" id="SSF56300">
    <property type="entry name" value="Metallo-dependent phosphatases"/>
    <property type="match status" value="1"/>
</dbReference>
<dbReference type="InterPro" id="IPR029052">
    <property type="entry name" value="Metallo-depent_PP-like"/>
</dbReference>
<keyword evidence="3" id="KW-1133">Transmembrane helix</keyword>
<dbReference type="InterPro" id="IPR004843">
    <property type="entry name" value="Calcineurin-like_PHP"/>
</dbReference>
<dbReference type="Proteomes" id="UP001374803">
    <property type="component" value="Chromosome"/>
</dbReference>
<keyword evidence="3" id="KW-0472">Membrane</keyword>
<name>A0ABZ2L213_9BACT</name>
<gene>
    <name evidence="5" type="ORF">LVJ94_44820</name>
</gene>
<keyword evidence="2" id="KW-0378">Hydrolase</keyword>
<protein>
    <submittedName>
        <fullName evidence="5">Metallophosphoesterase</fullName>
    </submittedName>
</protein>
<dbReference type="Gene3D" id="3.60.21.10">
    <property type="match status" value="1"/>
</dbReference>
<evidence type="ECO:0000256" key="2">
    <source>
        <dbReference type="ARBA" id="ARBA00022801"/>
    </source>
</evidence>
<feature type="domain" description="Calcineurin-like phosphoesterase" evidence="4">
    <location>
        <begin position="147"/>
        <end position="309"/>
    </location>
</feature>
<keyword evidence="1" id="KW-0479">Metal-binding</keyword>
<dbReference type="EMBL" id="CP089983">
    <property type="protein sequence ID" value="WXB04018.1"/>
    <property type="molecule type" value="Genomic_DNA"/>
</dbReference>
<evidence type="ECO:0000256" key="1">
    <source>
        <dbReference type="ARBA" id="ARBA00022723"/>
    </source>
</evidence>
<feature type="transmembrane region" description="Helical" evidence="3">
    <location>
        <begin position="34"/>
        <end position="52"/>
    </location>
</feature>
<dbReference type="PANTHER" id="PTHR31302:SF31">
    <property type="entry name" value="PHOSPHODIESTERASE YAEI"/>
    <property type="match status" value="1"/>
</dbReference>
<dbReference type="Pfam" id="PF00149">
    <property type="entry name" value="Metallophos"/>
    <property type="match status" value="1"/>
</dbReference>
<dbReference type="RefSeq" id="WP_394833653.1">
    <property type="nucleotide sequence ID" value="NZ_CP089929.1"/>
</dbReference>
<reference evidence="5" key="1">
    <citation type="submission" date="2021-12" db="EMBL/GenBank/DDBJ databases">
        <title>Discovery of the Pendulisporaceae a myxobacterial family with distinct sporulation behavior and unique specialized metabolism.</title>
        <authorList>
            <person name="Garcia R."/>
            <person name="Popoff A."/>
            <person name="Bader C.D."/>
            <person name="Loehr J."/>
            <person name="Walesch S."/>
            <person name="Walt C."/>
            <person name="Boldt J."/>
            <person name="Bunk B."/>
            <person name="Haeckl F.J.F.P.J."/>
            <person name="Gunesch A.P."/>
            <person name="Birkelbach J."/>
            <person name="Nuebel U."/>
            <person name="Pietschmann T."/>
            <person name="Bach T."/>
            <person name="Mueller R."/>
        </authorList>
    </citation>
    <scope>NUCLEOTIDE SEQUENCE</scope>
    <source>
        <strain evidence="5">MSr11367</strain>
    </source>
</reference>
<dbReference type="InterPro" id="IPR051158">
    <property type="entry name" value="Metallophosphoesterase_sf"/>
</dbReference>
<keyword evidence="6" id="KW-1185">Reference proteome</keyword>
<evidence type="ECO:0000313" key="5">
    <source>
        <dbReference type="EMBL" id="WXB04018.1"/>
    </source>
</evidence>
<keyword evidence="3" id="KW-0812">Transmembrane</keyword>
<sequence>MGTFLRVLITVTAVAHVPVAAAFAEMFRRLGAPAPWVLGVLLAAGGVALFVGRSGAGLTDRRRSTTFLRLVDIPFFVHWCAAIFAIIPSIVATLTIPWLGVPRTFYMAVYLTGLVVAGYGILVRRRWFVVKHVTIPIEGLDPALDGLRIAHLSDLHIGAITPKSWGDRWVRAANEQGADVAVITGDMVTSGVDFHEDIAAVVSGLRAPLGVYVSMGNHDYFGEGEPLISMLNAGGAQVLRNEGRVLSRNGKSIYLAAIDDTWTRRDDMFKALQGRPAGVPSILLAHDPEKFLHAAKANVDLTLSGHTHGGQIAVPFLARVLSLSHLTHHFHLGIYRKGRATLYVHPGLGTTGPPIRIGVAPAVVIHTLRAA</sequence>
<dbReference type="CDD" id="cd07385">
    <property type="entry name" value="MPP_YkuE_C"/>
    <property type="match status" value="1"/>
</dbReference>
<organism evidence="5 6">
    <name type="scientific">Pendulispora rubella</name>
    <dbReference type="NCBI Taxonomy" id="2741070"/>
    <lineage>
        <taxon>Bacteria</taxon>
        <taxon>Pseudomonadati</taxon>
        <taxon>Myxococcota</taxon>
        <taxon>Myxococcia</taxon>
        <taxon>Myxococcales</taxon>
        <taxon>Sorangiineae</taxon>
        <taxon>Pendulisporaceae</taxon>
        <taxon>Pendulispora</taxon>
    </lineage>
</organism>
<evidence type="ECO:0000259" key="4">
    <source>
        <dbReference type="Pfam" id="PF00149"/>
    </source>
</evidence>